<dbReference type="SUPFAM" id="SSF48452">
    <property type="entry name" value="TPR-like"/>
    <property type="match status" value="1"/>
</dbReference>
<comment type="caution">
    <text evidence="6">The sequence shown here is derived from an EMBL/GenBank/DDBJ whole genome shotgun (WGS) entry which is preliminary data.</text>
</comment>
<dbReference type="Proteomes" id="UP001341840">
    <property type="component" value="Unassembled WGS sequence"/>
</dbReference>
<gene>
    <name evidence="6" type="ORF">PIB30_057815</name>
</gene>
<name>A0ABU6ZIH8_9FABA</name>
<proteinExistence type="predicted"/>
<sequence>MRDVEKLRAAREAMSELFLLTPAMWQEWIEDELPPYTGLQQRCQPVFPRQAYRQYEQAIFLSIDETDTQAKEKQVQRIRGLFRRQLSVPLADMSSSLTQYKTWEEKQGSVRDPIVLSAYQKAMEMYNARAHFEEHEKSGTPARVQVLYERDITDIPTSPDLWVDYTRHLDKTLKVGSVVSNVYLRATKNFSWVGELWVRYLLSMECSHTHTSEKELAEIFEKSL</sequence>
<comment type="subcellular location">
    <subcellularLocation>
        <location evidence="1">Nucleus</location>
    </subcellularLocation>
</comment>
<keyword evidence="4" id="KW-0508">mRNA splicing</keyword>
<dbReference type="EMBL" id="JASCZI010272338">
    <property type="protein sequence ID" value="MED6221755.1"/>
    <property type="molecule type" value="Genomic_DNA"/>
</dbReference>
<protein>
    <submittedName>
        <fullName evidence="6">Uncharacterized protein</fullName>
    </submittedName>
</protein>
<evidence type="ECO:0000313" key="6">
    <source>
        <dbReference type="EMBL" id="MED6221755.1"/>
    </source>
</evidence>
<dbReference type="PANTHER" id="PTHR17204">
    <property type="entry name" value="PRE-MRNA PROCESSING PROTEIN PRP39-RELATED"/>
    <property type="match status" value="1"/>
</dbReference>
<keyword evidence="5" id="KW-0539">Nucleus</keyword>
<evidence type="ECO:0000256" key="1">
    <source>
        <dbReference type="ARBA" id="ARBA00004123"/>
    </source>
</evidence>
<evidence type="ECO:0000256" key="2">
    <source>
        <dbReference type="ARBA" id="ARBA00022664"/>
    </source>
</evidence>
<organism evidence="6 7">
    <name type="scientific">Stylosanthes scabra</name>
    <dbReference type="NCBI Taxonomy" id="79078"/>
    <lineage>
        <taxon>Eukaryota</taxon>
        <taxon>Viridiplantae</taxon>
        <taxon>Streptophyta</taxon>
        <taxon>Embryophyta</taxon>
        <taxon>Tracheophyta</taxon>
        <taxon>Spermatophyta</taxon>
        <taxon>Magnoliopsida</taxon>
        <taxon>eudicotyledons</taxon>
        <taxon>Gunneridae</taxon>
        <taxon>Pentapetalae</taxon>
        <taxon>rosids</taxon>
        <taxon>fabids</taxon>
        <taxon>Fabales</taxon>
        <taxon>Fabaceae</taxon>
        <taxon>Papilionoideae</taxon>
        <taxon>50 kb inversion clade</taxon>
        <taxon>dalbergioids sensu lato</taxon>
        <taxon>Dalbergieae</taxon>
        <taxon>Pterocarpus clade</taxon>
        <taxon>Stylosanthes</taxon>
    </lineage>
</organism>
<dbReference type="Gene3D" id="1.25.40.10">
    <property type="entry name" value="Tetratricopeptide repeat domain"/>
    <property type="match status" value="2"/>
</dbReference>
<evidence type="ECO:0000313" key="7">
    <source>
        <dbReference type="Proteomes" id="UP001341840"/>
    </source>
</evidence>
<keyword evidence="2" id="KW-0507">mRNA processing</keyword>
<keyword evidence="3" id="KW-0677">Repeat</keyword>
<evidence type="ECO:0000256" key="4">
    <source>
        <dbReference type="ARBA" id="ARBA00023187"/>
    </source>
</evidence>
<dbReference type="PANTHER" id="PTHR17204:SF25">
    <property type="entry name" value="RRM DOMAIN-CONTAINING PROTEIN"/>
    <property type="match status" value="1"/>
</dbReference>
<reference evidence="6 7" key="1">
    <citation type="journal article" date="2023" name="Plants (Basel)">
        <title>Bridging the Gap: Combining Genomics and Transcriptomics Approaches to Understand Stylosanthes scabra, an Orphan Legume from the Brazilian Caatinga.</title>
        <authorList>
            <person name="Ferreira-Neto J.R.C."/>
            <person name="da Silva M.D."/>
            <person name="Binneck E."/>
            <person name="de Melo N.F."/>
            <person name="da Silva R.H."/>
            <person name="de Melo A.L.T.M."/>
            <person name="Pandolfi V."/>
            <person name="Bustamante F.O."/>
            <person name="Brasileiro-Vidal A.C."/>
            <person name="Benko-Iseppon A.M."/>
        </authorList>
    </citation>
    <scope>NUCLEOTIDE SEQUENCE [LARGE SCALE GENOMIC DNA]</scope>
    <source>
        <tissue evidence="6">Leaves</tissue>
    </source>
</reference>
<accession>A0ABU6ZIH8</accession>
<evidence type="ECO:0000256" key="3">
    <source>
        <dbReference type="ARBA" id="ARBA00022737"/>
    </source>
</evidence>
<dbReference type="InterPro" id="IPR011990">
    <property type="entry name" value="TPR-like_helical_dom_sf"/>
</dbReference>
<evidence type="ECO:0000256" key="5">
    <source>
        <dbReference type="ARBA" id="ARBA00023242"/>
    </source>
</evidence>
<keyword evidence="7" id="KW-1185">Reference proteome</keyword>